<dbReference type="Gene3D" id="3.40.50.2000">
    <property type="entry name" value="Glycogen Phosphorylase B"/>
    <property type="match status" value="2"/>
</dbReference>
<protein>
    <submittedName>
        <fullName evidence="3">Glycosyltransferase family 4 protein</fullName>
    </submittedName>
</protein>
<evidence type="ECO:0000259" key="1">
    <source>
        <dbReference type="Pfam" id="PF00534"/>
    </source>
</evidence>
<dbReference type="InterPro" id="IPR050194">
    <property type="entry name" value="Glycosyltransferase_grp1"/>
</dbReference>
<sequence length="397" mass="45010">MAKIMIAHSLYPPDMIGGAEVSTQILAQTINRQYEVQVMTVGGHNDSQVRTDIVNGINVIRLPYNNRYWIGEHGRNSSVLNKVVWRVRDIFNFRQYQHIKKHLTEHKPDLVHTHNLAGLSLAMWRAAHELNIPVVHTIHDFALIDPIKIPAYSKMYRLISKRFSRMTASVIGVSNHILGTHTSLGLFENSTKHVIYNIVDNNPCAAERYKEKKVNTSGPMIVGYFGQLTDVKGVHYLIRAVKALGPDIVEKLYIFGDGPLLDSLKECALPDHRIEFKGKIPKTDVMKYMAAVDLVIVPSTWNEPFGLVVIEAYQVGTPVYASRVGGMAEILLNTEKYSFQPNSSEDITRSILEYFHMSESEKVALKEQCHQYSLTFNESYQLQKHADVYDRLIECGG</sequence>
<dbReference type="GO" id="GO:0016757">
    <property type="term" value="F:glycosyltransferase activity"/>
    <property type="evidence" value="ECO:0007669"/>
    <property type="project" value="InterPro"/>
</dbReference>
<dbReference type="SUPFAM" id="SSF53756">
    <property type="entry name" value="UDP-Glycosyltransferase/glycogen phosphorylase"/>
    <property type="match status" value="1"/>
</dbReference>
<dbReference type="AlphaFoldDB" id="A0AAU8N921"/>
<feature type="domain" description="Glycosyltransferase subfamily 4-like N-terminal" evidence="2">
    <location>
        <begin position="16"/>
        <end position="200"/>
    </location>
</feature>
<dbReference type="InterPro" id="IPR001296">
    <property type="entry name" value="Glyco_trans_1"/>
</dbReference>
<dbReference type="CDD" id="cd03823">
    <property type="entry name" value="GT4_ExpE7-like"/>
    <property type="match status" value="1"/>
</dbReference>
<evidence type="ECO:0000259" key="2">
    <source>
        <dbReference type="Pfam" id="PF13439"/>
    </source>
</evidence>
<organism evidence="3">
    <name type="scientific">Paenibacillus sp. AN1007</name>
    <dbReference type="NCBI Taxonomy" id="3151385"/>
    <lineage>
        <taxon>Bacteria</taxon>
        <taxon>Bacillati</taxon>
        <taxon>Bacillota</taxon>
        <taxon>Bacilli</taxon>
        <taxon>Bacillales</taxon>
        <taxon>Paenibacillaceae</taxon>
        <taxon>Paenibacillus</taxon>
    </lineage>
</organism>
<reference evidence="3" key="1">
    <citation type="submission" date="2024-05" db="EMBL/GenBank/DDBJ databases">
        <title>Draft genome assemblies of 36 bacteria isolated from hibernating arctic ground squirrels.</title>
        <authorList>
            <person name="McKee H."/>
            <person name="Mullen L."/>
            <person name="Drown D.M."/>
            <person name="Duddleston K.N."/>
        </authorList>
    </citation>
    <scope>NUCLEOTIDE SEQUENCE</scope>
    <source>
        <strain evidence="3">AN1007</strain>
    </source>
</reference>
<dbReference type="InterPro" id="IPR028098">
    <property type="entry name" value="Glyco_trans_4-like_N"/>
</dbReference>
<name>A0AAU8N921_9BACL</name>
<dbReference type="RefSeq" id="WP_366290197.1">
    <property type="nucleotide sequence ID" value="NZ_CP159992.1"/>
</dbReference>
<gene>
    <name evidence="3" type="ORF">ABXS70_19775</name>
</gene>
<dbReference type="EMBL" id="CP159992">
    <property type="protein sequence ID" value="XCP93443.1"/>
    <property type="molecule type" value="Genomic_DNA"/>
</dbReference>
<accession>A0AAU8N921</accession>
<dbReference type="PANTHER" id="PTHR45947:SF3">
    <property type="entry name" value="SULFOQUINOVOSYL TRANSFERASE SQD2"/>
    <property type="match status" value="1"/>
</dbReference>
<proteinExistence type="predicted"/>
<evidence type="ECO:0000313" key="3">
    <source>
        <dbReference type="EMBL" id="XCP93443.1"/>
    </source>
</evidence>
<feature type="domain" description="Glycosyl transferase family 1" evidence="1">
    <location>
        <begin position="208"/>
        <end position="362"/>
    </location>
</feature>
<dbReference type="PANTHER" id="PTHR45947">
    <property type="entry name" value="SULFOQUINOVOSYL TRANSFERASE SQD2"/>
    <property type="match status" value="1"/>
</dbReference>
<dbReference type="Pfam" id="PF00534">
    <property type="entry name" value="Glycos_transf_1"/>
    <property type="match status" value="1"/>
</dbReference>
<dbReference type="Pfam" id="PF13439">
    <property type="entry name" value="Glyco_transf_4"/>
    <property type="match status" value="1"/>
</dbReference>